<keyword evidence="4" id="KW-0547">Nucleotide-binding</keyword>
<dbReference type="Gene3D" id="1.10.10.10">
    <property type="entry name" value="Winged helix-like DNA-binding domain superfamily/Winged helix DNA-binding domain"/>
    <property type="match status" value="1"/>
</dbReference>
<dbReference type="Gene3D" id="1.10.8.430">
    <property type="entry name" value="Helical domain of apoptotic protease-activating factors"/>
    <property type="match status" value="1"/>
</dbReference>
<dbReference type="FunFam" id="3.40.50.300:FF:001091">
    <property type="entry name" value="Probable disease resistance protein At1g61300"/>
    <property type="match status" value="1"/>
</dbReference>
<keyword evidence="5" id="KW-0611">Plant defense</keyword>
<dbReference type="InterPro" id="IPR003593">
    <property type="entry name" value="AAA+_ATPase"/>
</dbReference>
<evidence type="ECO:0000256" key="7">
    <source>
        <dbReference type="SAM" id="Coils"/>
    </source>
</evidence>
<dbReference type="FunFam" id="1.10.8.430:FF:000003">
    <property type="entry name" value="Probable disease resistance protein At5g66910"/>
    <property type="match status" value="1"/>
</dbReference>
<keyword evidence="10" id="KW-1185">Reference proteome</keyword>
<dbReference type="Proteomes" id="UP000594638">
    <property type="component" value="Unassembled WGS sequence"/>
</dbReference>
<comment type="caution">
    <text evidence="9">The sequence shown here is derived from an EMBL/GenBank/DDBJ whole genome shotgun (WGS) entry which is preliminary data.</text>
</comment>
<evidence type="ECO:0000259" key="8">
    <source>
        <dbReference type="SMART" id="SM00382"/>
    </source>
</evidence>
<dbReference type="InterPro" id="IPR042197">
    <property type="entry name" value="Apaf_helical"/>
</dbReference>
<accession>A0A8S0PPL8</accession>
<comment type="similarity">
    <text evidence="1">Belongs to the disease resistance NB-LRR family.</text>
</comment>
<evidence type="ECO:0000256" key="1">
    <source>
        <dbReference type="ARBA" id="ARBA00008894"/>
    </source>
</evidence>
<organism evidence="9 10">
    <name type="scientific">Olea europaea subsp. europaea</name>
    <dbReference type="NCBI Taxonomy" id="158383"/>
    <lineage>
        <taxon>Eukaryota</taxon>
        <taxon>Viridiplantae</taxon>
        <taxon>Streptophyta</taxon>
        <taxon>Embryophyta</taxon>
        <taxon>Tracheophyta</taxon>
        <taxon>Spermatophyta</taxon>
        <taxon>Magnoliopsida</taxon>
        <taxon>eudicotyledons</taxon>
        <taxon>Gunneridae</taxon>
        <taxon>Pentapetalae</taxon>
        <taxon>asterids</taxon>
        <taxon>lamiids</taxon>
        <taxon>Lamiales</taxon>
        <taxon>Oleaceae</taxon>
        <taxon>Oleeae</taxon>
        <taxon>Olea</taxon>
    </lineage>
</organism>
<evidence type="ECO:0000313" key="10">
    <source>
        <dbReference type="Proteomes" id="UP000594638"/>
    </source>
</evidence>
<dbReference type="InterPro" id="IPR002182">
    <property type="entry name" value="NB-ARC"/>
</dbReference>
<sequence length="1332" mass="151960">MAEVIVSSVVEKLAEYTVRSVLGKIKCLFFYNSNIQKLRNKVKDLENRRNDLNLQVDAAKRNAEIISNEVLAWLRKVDELKHEVNEVLTSVESSEMRCLFNRCPNLKSRYLLSRRATKKTIVIDKLNVEGTFQRVSYPPPPVQVLNLTPNEGFETRLSTKKKIKKALTDKDINIIGIWGMPGVGKTTLAKEIANEVKVEKLFEEVAYAVVSNDPDISKIQDQLAEMLSLKIEEKTNESLRDGRPRLRLDGNNDKSILVVLDDVWEEIDLRTIGIAPPNGQNGLKIMFTTRIKDMCIKMGGNKNFTIKGLSKEEGWKLFKDTAEISDNETDAELVRMAMKVADECEGLPLALRVVGKALKGNKVVNKWKDAHRKLRSSTTNLERMDAKPYQSIRLSYDYLGSEDRDLLLLCSLFAEDESIPIENLVRYARGLELFKRTETLYETRYRVDIIADNLKSRYLLQPSKKEEEVKLHDVIRDFCLQMAYKDKRRYLVKHAGLIEWPKHDADESYSAISITFDKLGQLPIGLKYQNVKLLRLICRESKECIILEEFFKDIKELKVLELKGMYIQIPSSIELLTGLQTLCLIDCNIRFQLPMIGSLSKLEILSFYQSSIGHFPIAFTNLYNLKSLDLRFHQFSHPLLLGVLSSMKKLEVLYLGRNIGIEGEDSNILKNVVSELDGNGFINLKTLILSDGDFEYIIDATNTIPNGTFGKLESLELIDLPKFREICNGNLPRVVFKSPLFCNLMTVKMHFCKAITSLFQESIVICLVNLQSLDICECPLLEEVVSKDARVDEVTKTCKTLEFPKLKKIKLESLRRFKSFTSQSNSSVVHQALFNQVYFPKMEVLNIYNLDCIVKLLGKEMPITSLHKLTAISLYDCVELQSIEESDSIQLLENVVYLSVKRCNALEVLFDVDGIKVTNDDAEINMFGRLRTLCLQSLPELEHITRMVPKGIRVFQNLTDLTVEDCNRLRYLFSPSIVNSLVALEYLSIENCEALEEIIGREKEEENTSETRNIVNKPPSNLHHLRQVVSMDAKQNEVIDILEFPKLNKLRLCDLSNFKSFRSESNNDGILQTLFNQVTLPNMKEVDISGLQYIVMLVNIEEMPVRHMRVKDCYNLRTISQLDSSKSLQNLEILEVEGCKALEVLFDFECLKVTKDHAESVLGRLRSLKLESLDKLVHIMGIFSKGIRVFENLTSIVVEKCGNLEYLFSTSMAYSLVSLYVLEVSDCKSIKTIIGQEEEKEGTSEIKTVEAMKTRIAFPNLNRLLLKNLSSIQMFCSENCELVFPLLKDLTIKNCPMMKELSPWPVSAPKLDTSDLLDKAGGLAEEDQVCNK</sequence>
<evidence type="ECO:0000256" key="2">
    <source>
        <dbReference type="ARBA" id="ARBA00022614"/>
    </source>
</evidence>
<keyword evidence="7" id="KW-0175">Coiled coil</keyword>
<dbReference type="SUPFAM" id="SSF52540">
    <property type="entry name" value="P-loop containing nucleoside triphosphate hydrolases"/>
    <property type="match status" value="1"/>
</dbReference>
<dbReference type="Pfam" id="PF23247">
    <property type="entry name" value="LRR_RPS2"/>
    <property type="match status" value="3"/>
</dbReference>
<dbReference type="InterPro" id="IPR050905">
    <property type="entry name" value="Plant_NBS-LRR"/>
</dbReference>
<keyword evidence="3" id="KW-0677">Repeat</keyword>
<dbReference type="GO" id="GO:0043531">
    <property type="term" value="F:ADP binding"/>
    <property type="evidence" value="ECO:0007669"/>
    <property type="project" value="InterPro"/>
</dbReference>
<dbReference type="SMART" id="SM00382">
    <property type="entry name" value="AAA"/>
    <property type="match status" value="1"/>
</dbReference>
<name>A0A8S0PPL8_OLEEU</name>
<dbReference type="InterPro" id="IPR032675">
    <property type="entry name" value="LRR_dom_sf"/>
</dbReference>
<gene>
    <name evidence="9" type="ORF">OLEA9_A056538</name>
</gene>
<dbReference type="Gene3D" id="3.80.10.10">
    <property type="entry name" value="Ribonuclease Inhibitor"/>
    <property type="match status" value="3"/>
</dbReference>
<evidence type="ECO:0000313" key="9">
    <source>
        <dbReference type="EMBL" id="CAA2955855.1"/>
    </source>
</evidence>
<evidence type="ECO:0000256" key="3">
    <source>
        <dbReference type="ARBA" id="ARBA00022737"/>
    </source>
</evidence>
<dbReference type="EMBL" id="CACTIH010000165">
    <property type="protein sequence ID" value="CAA2955855.1"/>
    <property type="molecule type" value="Genomic_DNA"/>
</dbReference>
<dbReference type="Pfam" id="PF00931">
    <property type="entry name" value="NB-ARC"/>
    <property type="match status" value="1"/>
</dbReference>
<dbReference type="OrthoDB" id="1579323at2759"/>
<keyword evidence="6" id="KW-0067">ATP-binding</keyword>
<dbReference type="Gramene" id="OE9A056538T1">
    <property type="protein sequence ID" value="OE9A056538C1"/>
    <property type="gene ID" value="OE9A056538"/>
</dbReference>
<evidence type="ECO:0000256" key="5">
    <source>
        <dbReference type="ARBA" id="ARBA00022821"/>
    </source>
</evidence>
<reference evidence="9 10" key="1">
    <citation type="submission" date="2019-12" db="EMBL/GenBank/DDBJ databases">
        <authorList>
            <person name="Alioto T."/>
            <person name="Alioto T."/>
            <person name="Gomez Garrido J."/>
        </authorList>
    </citation>
    <scope>NUCLEOTIDE SEQUENCE [LARGE SCALE GENOMIC DNA]</scope>
</reference>
<dbReference type="GO" id="GO:0005524">
    <property type="term" value="F:ATP binding"/>
    <property type="evidence" value="ECO:0007669"/>
    <property type="project" value="UniProtKB-KW"/>
</dbReference>
<dbReference type="PANTHER" id="PTHR33463:SF198">
    <property type="entry name" value="RPP4C3"/>
    <property type="match status" value="1"/>
</dbReference>
<keyword evidence="2" id="KW-0433">Leucine-rich repeat</keyword>
<dbReference type="SUPFAM" id="SSF52058">
    <property type="entry name" value="L domain-like"/>
    <property type="match status" value="2"/>
</dbReference>
<feature type="coiled-coil region" evidence="7">
    <location>
        <begin position="28"/>
        <end position="69"/>
    </location>
</feature>
<dbReference type="InterPro" id="IPR027417">
    <property type="entry name" value="P-loop_NTPase"/>
</dbReference>
<dbReference type="InterPro" id="IPR057135">
    <property type="entry name" value="At4g27190-like_LRR"/>
</dbReference>
<dbReference type="GO" id="GO:0006952">
    <property type="term" value="P:defense response"/>
    <property type="evidence" value="ECO:0007669"/>
    <property type="project" value="UniProtKB-KW"/>
</dbReference>
<evidence type="ECO:0000256" key="4">
    <source>
        <dbReference type="ARBA" id="ARBA00022741"/>
    </source>
</evidence>
<dbReference type="PRINTS" id="PR00364">
    <property type="entry name" value="DISEASERSIST"/>
</dbReference>
<dbReference type="PANTHER" id="PTHR33463">
    <property type="entry name" value="NB-ARC DOMAIN-CONTAINING PROTEIN-RELATED"/>
    <property type="match status" value="1"/>
</dbReference>
<feature type="domain" description="AAA+ ATPase" evidence="8">
    <location>
        <begin position="171"/>
        <end position="310"/>
    </location>
</feature>
<dbReference type="Gene3D" id="3.40.50.300">
    <property type="entry name" value="P-loop containing nucleotide triphosphate hydrolases"/>
    <property type="match status" value="1"/>
</dbReference>
<proteinExistence type="inferred from homology"/>
<protein>
    <submittedName>
        <fullName evidence="9">Disease resistance At4g27190-like</fullName>
    </submittedName>
</protein>
<evidence type="ECO:0000256" key="6">
    <source>
        <dbReference type="ARBA" id="ARBA00022840"/>
    </source>
</evidence>
<dbReference type="InterPro" id="IPR036388">
    <property type="entry name" value="WH-like_DNA-bd_sf"/>
</dbReference>